<dbReference type="SUPFAM" id="SSF53850">
    <property type="entry name" value="Periplasmic binding protein-like II"/>
    <property type="match status" value="1"/>
</dbReference>
<dbReference type="RefSeq" id="WP_304376519.1">
    <property type="nucleotide sequence ID" value="NZ_JAUOZU010000007.1"/>
</dbReference>
<protein>
    <submittedName>
        <fullName evidence="6">LysR family transcriptional regulator</fullName>
    </submittedName>
</protein>
<keyword evidence="2" id="KW-0805">Transcription regulation</keyword>
<dbReference type="Proteomes" id="UP001174932">
    <property type="component" value="Unassembled WGS sequence"/>
</dbReference>
<keyword evidence="4" id="KW-0804">Transcription</keyword>
<reference evidence="6" key="1">
    <citation type="journal article" date="2015" name="Int. J. Syst. Evol. Microbiol.">
        <title>Rhizobium alvei sp. nov., isolated from a freshwater river.</title>
        <authorList>
            <person name="Sheu S.Y."/>
            <person name="Huang H.W."/>
            <person name="Young C.C."/>
            <person name="Chen W.M."/>
        </authorList>
    </citation>
    <scope>NUCLEOTIDE SEQUENCE</scope>
    <source>
        <strain evidence="6">TNR-22</strain>
    </source>
</reference>
<dbReference type="SUPFAM" id="SSF46785">
    <property type="entry name" value="Winged helix' DNA-binding domain"/>
    <property type="match status" value="1"/>
</dbReference>
<dbReference type="CDD" id="cd08422">
    <property type="entry name" value="PBP2_CrgA_like"/>
    <property type="match status" value="1"/>
</dbReference>
<keyword evidence="3" id="KW-0238">DNA-binding</keyword>
<keyword evidence="7" id="KW-1185">Reference proteome</keyword>
<evidence type="ECO:0000259" key="5">
    <source>
        <dbReference type="PROSITE" id="PS50931"/>
    </source>
</evidence>
<dbReference type="Gene3D" id="3.40.190.290">
    <property type="match status" value="1"/>
</dbReference>
<proteinExistence type="inferred from homology"/>
<dbReference type="InterPro" id="IPR058163">
    <property type="entry name" value="LysR-type_TF_proteobact-type"/>
</dbReference>
<gene>
    <name evidence="6" type="ORF">Q4481_11690</name>
</gene>
<organism evidence="6 7">
    <name type="scientific">Rhizobium alvei</name>
    <dbReference type="NCBI Taxonomy" id="1132659"/>
    <lineage>
        <taxon>Bacteria</taxon>
        <taxon>Pseudomonadati</taxon>
        <taxon>Pseudomonadota</taxon>
        <taxon>Alphaproteobacteria</taxon>
        <taxon>Hyphomicrobiales</taxon>
        <taxon>Rhizobiaceae</taxon>
        <taxon>Rhizobium/Agrobacterium group</taxon>
        <taxon>Rhizobium</taxon>
    </lineage>
</organism>
<evidence type="ECO:0000256" key="1">
    <source>
        <dbReference type="ARBA" id="ARBA00009437"/>
    </source>
</evidence>
<dbReference type="Pfam" id="PF03466">
    <property type="entry name" value="LysR_substrate"/>
    <property type="match status" value="1"/>
</dbReference>
<evidence type="ECO:0000256" key="3">
    <source>
        <dbReference type="ARBA" id="ARBA00023125"/>
    </source>
</evidence>
<accession>A0ABT8YLX9</accession>
<dbReference type="PANTHER" id="PTHR30537:SF5">
    <property type="entry name" value="HTH-TYPE TRANSCRIPTIONAL ACTIVATOR TTDR-RELATED"/>
    <property type="match status" value="1"/>
</dbReference>
<dbReference type="InterPro" id="IPR036388">
    <property type="entry name" value="WH-like_DNA-bd_sf"/>
</dbReference>
<dbReference type="PROSITE" id="PS50931">
    <property type="entry name" value="HTH_LYSR"/>
    <property type="match status" value="1"/>
</dbReference>
<dbReference type="EMBL" id="JAUOZU010000007">
    <property type="protein sequence ID" value="MDO6964619.1"/>
    <property type="molecule type" value="Genomic_DNA"/>
</dbReference>
<evidence type="ECO:0000256" key="2">
    <source>
        <dbReference type="ARBA" id="ARBA00023015"/>
    </source>
</evidence>
<reference evidence="6" key="2">
    <citation type="submission" date="2023-07" db="EMBL/GenBank/DDBJ databases">
        <authorList>
            <person name="Shen H."/>
        </authorList>
    </citation>
    <scope>NUCLEOTIDE SEQUENCE</scope>
    <source>
        <strain evidence="6">TNR-22</strain>
    </source>
</reference>
<comment type="similarity">
    <text evidence="1">Belongs to the LysR transcriptional regulatory family.</text>
</comment>
<feature type="domain" description="HTH lysR-type" evidence="5">
    <location>
        <begin position="1"/>
        <end position="58"/>
    </location>
</feature>
<name>A0ABT8YLX9_9HYPH</name>
<evidence type="ECO:0000256" key="4">
    <source>
        <dbReference type="ARBA" id="ARBA00023163"/>
    </source>
</evidence>
<evidence type="ECO:0000313" key="6">
    <source>
        <dbReference type="EMBL" id="MDO6964619.1"/>
    </source>
</evidence>
<dbReference type="PANTHER" id="PTHR30537">
    <property type="entry name" value="HTH-TYPE TRANSCRIPTIONAL REGULATOR"/>
    <property type="match status" value="1"/>
</dbReference>
<dbReference type="InterPro" id="IPR036390">
    <property type="entry name" value="WH_DNA-bd_sf"/>
</dbReference>
<comment type="caution">
    <text evidence="6">The sequence shown here is derived from an EMBL/GenBank/DDBJ whole genome shotgun (WGS) entry which is preliminary data.</text>
</comment>
<sequence length="323" mass="36327">MDVDALDAFLKIAELRSMSAAAKLYGLPKSTLSLRLKQLEGELSTSLFLREGRALVLTEAGQTLRIHAADILGRCEAARMAVAETLDDAAGMLRIGATGEFGTAFYSQMLYAFRRRYPKVQLDLSFFSPHTLYLPERQEMMDAIISWDDGNAAQGGAEQLWTDCFCLYASRDYLARMGVPETPDDLDNHQAVMFRQPSGPLPWLLQKDAETVSVLPRCDLFANEYWTVKYFAVAGEGIAYLPSFFTQIECGRGDLVPVLPGWTSAQQCVTLRVMRPSAMSRRMGAFIEFCRDYFSPSYVFNGPRYYVETIFNPTDNNQRGEQQ</sequence>
<dbReference type="Pfam" id="PF00126">
    <property type="entry name" value="HTH_1"/>
    <property type="match status" value="1"/>
</dbReference>
<dbReference type="InterPro" id="IPR000847">
    <property type="entry name" value="LysR_HTH_N"/>
</dbReference>
<evidence type="ECO:0000313" key="7">
    <source>
        <dbReference type="Proteomes" id="UP001174932"/>
    </source>
</evidence>
<dbReference type="InterPro" id="IPR005119">
    <property type="entry name" value="LysR_subst-bd"/>
</dbReference>
<dbReference type="Gene3D" id="1.10.10.10">
    <property type="entry name" value="Winged helix-like DNA-binding domain superfamily/Winged helix DNA-binding domain"/>
    <property type="match status" value="1"/>
</dbReference>